<dbReference type="Gene3D" id="3.40.50.2000">
    <property type="entry name" value="Glycogen Phosphorylase B"/>
    <property type="match status" value="2"/>
</dbReference>
<dbReference type="STRING" id="204669.Acid345_3823"/>
<dbReference type="EnsemblBacteria" id="ABF42823">
    <property type="protein sequence ID" value="ABF42823"/>
    <property type="gene ID" value="Acid345_3823"/>
</dbReference>
<dbReference type="InterPro" id="IPR001296">
    <property type="entry name" value="Glyco_trans_1"/>
</dbReference>
<reference evidence="4 5" key="1">
    <citation type="journal article" date="2009" name="Appl. Environ. Microbiol.">
        <title>Three genomes from the phylum Acidobacteria provide insight into the lifestyles of these microorganisms in soils.</title>
        <authorList>
            <person name="Ward N.L."/>
            <person name="Challacombe J.F."/>
            <person name="Janssen P.H."/>
            <person name="Henrissat B."/>
            <person name="Coutinho P.M."/>
            <person name="Wu M."/>
            <person name="Xie G."/>
            <person name="Haft D.H."/>
            <person name="Sait M."/>
            <person name="Badger J."/>
            <person name="Barabote R.D."/>
            <person name="Bradley B."/>
            <person name="Brettin T.S."/>
            <person name="Brinkac L.M."/>
            <person name="Bruce D."/>
            <person name="Creasy T."/>
            <person name="Daugherty S.C."/>
            <person name="Davidsen T.M."/>
            <person name="DeBoy R.T."/>
            <person name="Detter J.C."/>
            <person name="Dodson R.J."/>
            <person name="Durkin A.S."/>
            <person name="Ganapathy A."/>
            <person name="Gwinn-Giglio M."/>
            <person name="Han C.S."/>
            <person name="Khouri H."/>
            <person name="Kiss H."/>
            <person name="Kothari S.P."/>
            <person name="Madupu R."/>
            <person name="Nelson K.E."/>
            <person name="Nelson W.C."/>
            <person name="Paulsen I."/>
            <person name="Penn K."/>
            <person name="Ren Q."/>
            <person name="Rosovitz M.J."/>
            <person name="Selengut J.D."/>
            <person name="Shrivastava S."/>
            <person name="Sullivan S.A."/>
            <person name="Tapia R."/>
            <person name="Thompson L.S."/>
            <person name="Watkins K.L."/>
            <person name="Yang Q."/>
            <person name="Yu C."/>
            <person name="Zafar N."/>
            <person name="Zhou L."/>
            <person name="Kuske C.R."/>
        </authorList>
    </citation>
    <scope>NUCLEOTIDE SEQUENCE [LARGE SCALE GENOMIC DNA]</scope>
    <source>
        <strain evidence="4 5">Ellin345</strain>
    </source>
</reference>
<dbReference type="EMBL" id="CP000360">
    <property type="protein sequence ID" value="ABF42823.1"/>
    <property type="molecule type" value="Genomic_DNA"/>
</dbReference>
<evidence type="ECO:0000259" key="3">
    <source>
        <dbReference type="Pfam" id="PF13579"/>
    </source>
</evidence>
<dbReference type="Pfam" id="PF00534">
    <property type="entry name" value="Glycos_transf_1"/>
    <property type="match status" value="1"/>
</dbReference>
<dbReference type="GO" id="GO:0016757">
    <property type="term" value="F:glycosyltransferase activity"/>
    <property type="evidence" value="ECO:0007669"/>
    <property type="project" value="InterPro"/>
</dbReference>
<dbReference type="GO" id="GO:0009103">
    <property type="term" value="P:lipopolysaccharide biosynthetic process"/>
    <property type="evidence" value="ECO:0007669"/>
    <property type="project" value="TreeGrafter"/>
</dbReference>
<dbReference type="Proteomes" id="UP000002432">
    <property type="component" value="Chromosome"/>
</dbReference>
<feature type="domain" description="Glycosyltransferase subfamily 4-like N-terminal" evidence="3">
    <location>
        <begin position="28"/>
        <end position="146"/>
    </location>
</feature>
<sequence>MFSDIEHEPIGNVRFVTGPKYERKTAARRFKTWFKYCWQATRLAFRTKGDPKLFIVAQPPFLSLLGYLQKKLMGRRYFLWIDDVWPDIIVGQKMREGSSWGIRLWAGFNRVTFRHAEHVFTLGPYMRDKVRQYVPENIPITIIPTWVDIDSIRPIPKEQNPFAAEHGLGDKLTVLYSGNLGLTHDIQSILEAARILRNEVSLHFMIIGAGPQWDSIERSIKEHQDANVTLLPLQPIDVLPFSLATADIAIASLEQGIEGVSMPSKTYYSMAAGSAIVGICETNSDLAHVVLSNQCGGVVRPKSPEALAELILRMATDREQLGRLRENARHAAVNCYSRSANTPKLRAILEGKVEPVAQGQS</sequence>
<proteinExistence type="predicted"/>
<protein>
    <submittedName>
        <fullName evidence="4">Glycosyl transferase, group 1</fullName>
    </submittedName>
</protein>
<evidence type="ECO:0000259" key="2">
    <source>
        <dbReference type="Pfam" id="PF00534"/>
    </source>
</evidence>
<name>Q1IJX7_KORVE</name>
<dbReference type="Pfam" id="PF13579">
    <property type="entry name" value="Glyco_trans_4_4"/>
    <property type="match status" value="1"/>
</dbReference>
<dbReference type="HOGENOM" id="CLU_009583_11_0_0"/>
<gene>
    <name evidence="4" type="ordered locus">Acid345_3823</name>
</gene>
<dbReference type="AlphaFoldDB" id="Q1IJX7"/>
<evidence type="ECO:0000313" key="5">
    <source>
        <dbReference type="Proteomes" id="UP000002432"/>
    </source>
</evidence>
<dbReference type="CAZy" id="GT4">
    <property type="family name" value="Glycosyltransferase Family 4"/>
</dbReference>
<accession>Q1IJX7</accession>
<dbReference type="SUPFAM" id="SSF53756">
    <property type="entry name" value="UDP-Glycosyltransferase/glycogen phosphorylase"/>
    <property type="match status" value="1"/>
</dbReference>
<evidence type="ECO:0000256" key="1">
    <source>
        <dbReference type="ARBA" id="ARBA00022679"/>
    </source>
</evidence>
<dbReference type="KEGG" id="aba:Acid345_3823"/>
<feature type="domain" description="Glycosyl transferase family 1" evidence="2">
    <location>
        <begin position="166"/>
        <end position="330"/>
    </location>
</feature>
<keyword evidence="5" id="KW-1185">Reference proteome</keyword>
<keyword evidence="1 4" id="KW-0808">Transferase</keyword>
<dbReference type="InterPro" id="IPR028098">
    <property type="entry name" value="Glyco_trans_4-like_N"/>
</dbReference>
<evidence type="ECO:0000313" key="4">
    <source>
        <dbReference type="EMBL" id="ABF42823.1"/>
    </source>
</evidence>
<dbReference type="PANTHER" id="PTHR46401:SF2">
    <property type="entry name" value="GLYCOSYLTRANSFERASE WBBK-RELATED"/>
    <property type="match status" value="1"/>
</dbReference>
<dbReference type="CDD" id="cd03794">
    <property type="entry name" value="GT4_WbuB-like"/>
    <property type="match status" value="1"/>
</dbReference>
<dbReference type="RefSeq" id="WP_011524622.1">
    <property type="nucleotide sequence ID" value="NC_008009.1"/>
</dbReference>
<dbReference type="eggNOG" id="COG0438">
    <property type="taxonomic scope" value="Bacteria"/>
</dbReference>
<organism evidence="4 5">
    <name type="scientific">Koribacter versatilis (strain Ellin345)</name>
    <dbReference type="NCBI Taxonomy" id="204669"/>
    <lineage>
        <taxon>Bacteria</taxon>
        <taxon>Pseudomonadati</taxon>
        <taxon>Acidobacteriota</taxon>
        <taxon>Terriglobia</taxon>
        <taxon>Terriglobales</taxon>
        <taxon>Candidatus Korobacteraceae</taxon>
        <taxon>Candidatus Korobacter</taxon>
    </lineage>
</organism>
<dbReference type="PANTHER" id="PTHR46401">
    <property type="entry name" value="GLYCOSYLTRANSFERASE WBBK-RELATED"/>
    <property type="match status" value="1"/>
</dbReference>